<protein>
    <recommendedName>
        <fullName evidence="3">CRISPR-associated protein</fullName>
    </recommendedName>
</protein>
<name>A0A951QLB1_9CYAN</name>
<sequence length="491" mass="56567">MKSVLVATIGTRDLSFQITSGDWYNIGDDRMQHSDIIGEQSEVIADLSLSNYTFRTITKHLLDNSQIYIDRILPVIIGKLLLEHATEIEKVYLIATDQEAKVKEREKDTIYSAQLIQQWIVHKFDHLSENDIEIIPLGDDRTNPSNFEEMFQWWRRTWRDKIKIAPTQPIWVCLKGGVGQASEASRISGLSLFGDRILFFEFRQNPKANLIGIPSDYTGPLPGTNYLWDRTQQQALKLLHRYDYAEAADLLKPYLNKEKYQFGALPNLLKAGINWNQGKFEKFYSGAKSSMSIPPQLTDNFWWMAYEQAYLAVVRLEQQNTTEALFHSFRAVEGLVSEFVRSQYQAQIKYSNSSQPKTPYIDGTNLPSHLREWFDNHKHRSYGNVGLYGKPLFSLLKLSFPADVWAKNIDIQTFVNNTVDERNSLFHGLGGLQEQELYQAWGKDVTNRKQWEKRVLSCLNFVSEQSFSSLADGSIFARLHHSMVTKLENVG</sequence>
<evidence type="ECO:0000313" key="1">
    <source>
        <dbReference type="EMBL" id="MBW4667103.1"/>
    </source>
</evidence>
<dbReference type="AlphaFoldDB" id="A0A951QLB1"/>
<reference evidence="1" key="2">
    <citation type="journal article" date="2022" name="Microbiol. Resour. Announc.">
        <title>Metagenome Sequencing to Explore Phylogenomics of Terrestrial Cyanobacteria.</title>
        <authorList>
            <person name="Ward R.D."/>
            <person name="Stajich J.E."/>
            <person name="Johansen J.R."/>
            <person name="Huntemann M."/>
            <person name="Clum A."/>
            <person name="Foster B."/>
            <person name="Foster B."/>
            <person name="Roux S."/>
            <person name="Palaniappan K."/>
            <person name="Varghese N."/>
            <person name="Mukherjee S."/>
            <person name="Reddy T.B.K."/>
            <person name="Daum C."/>
            <person name="Copeland A."/>
            <person name="Chen I.A."/>
            <person name="Ivanova N.N."/>
            <person name="Kyrpides N.C."/>
            <person name="Shapiro N."/>
            <person name="Eloe-Fadrosh E.A."/>
            <person name="Pietrasiak N."/>
        </authorList>
    </citation>
    <scope>NUCLEOTIDE SEQUENCE</scope>
    <source>
        <strain evidence="1">GSE-NOS-MK-12-04C</strain>
    </source>
</reference>
<organism evidence="1 2">
    <name type="scientific">Cyanomargarita calcarea GSE-NOS-MK-12-04C</name>
    <dbReference type="NCBI Taxonomy" id="2839659"/>
    <lineage>
        <taxon>Bacteria</taxon>
        <taxon>Bacillati</taxon>
        <taxon>Cyanobacteriota</taxon>
        <taxon>Cyanophyceae</taxon>
        <taxon>Nostocales</taxon>
        <taxon>Cyanomargaritaceae</taxon>
        <taxon>Cyanomargarita</taxon>
    </lineage>
</organism>
<comment type="caution">
    <text evidence="1">The sequence shown here is derived from an EMBL/GenBank/DDBJ whole genome shotgun (WGS) entry which is preliminary data.</text>
</comment>
<evidence type="ECO:0008006" key="3">
    <source>
        <dbReference type="Google" id="ProtNLM"/>
    </source>
</evidence>
<gene>
    <name evidence="1" type="ORF">KME60_06555</name>
</gene>
<proteinExistence type="predicted"/>
<accession>A0A951QLB1</accession>
<reference evidence="1" key="1">
    <citation type="submission" date="2021-05" db="EMBL/GenBank/DDBJ databases">
        <authorList>
            <person name="Pietrasiak N."/>
            <person name="Ward R."/>
            <person name="Stajich J.E."/>
            <person name="Kurbessoian T."/>
        </authorList>
    </citation>
    <scope>NUCLEOTIDE SEQUENCE</scope>
    <source>
        <strain evidence="1">GSE-NOS-MK-12-04C</strain>
    </source>
</reference>
<dbReference type="EMBL" id="JAHHGZ010000005">
    <property type="protein sequence ID" value="MBW4667103.1"/>
    <property type="molecule type" value="Genomic_DNA"/>
</dbReference>
<dbReference type="Proteomes" id="UP000729701">
    <property type="component" value="Unassembled WGS sequence"/>
</dbReference>
<evidence type="ECO:0000313" key="2">
    <source>
        <dbReference type="Proteomes" id="UP000729701"/>
    </source>
</evidence>